<organism evidence="1 2">
    <name type="scientific">Tanacetum coccineum</name>
    <dbReference type="NCBI Taxonomy" id="301880"/>
    <lineage>
        <taxon>Eukaryota</taxon>
        <taxon>Viridiplantae</taxon>
        <taxon>Streptophyta</taxon>
        <taxon>Embryophyta</taxon>
        <taxon>Tracheophyta</taxon>
        <taxon>Spermatophyta</taxon>
        <taxon>Magnoliopsida</taxon>
        <taxon>eudicotyledons</taxon>
        <taxon>Gunneridae</taxon>
        <taxon>Pentapetalae</taxon>
        <taxon>asterids</taxon>
        <taxon>campanulids</taxon>
        <taxon>Asterales</taxon>
        <taxon>Asteraceae</taxon>
        <taxon>Asteroideae</taxon>
        <taxon>Anthemideae</taxon>
        <taxon>Anthemidinae</taxon>
        <taxon>Tanacetum</taxon>
    </lineage>
</organism>
<dbReference type="EMBL" id="BQNB010009336">
    <property type="protein sequence ID" value="GJS62092.1"/>
    <property type="molecule type" value="Genomic_DNA"/>
</dbReference>
<evidence type="ECO:0000313" key="2">
    <source>
        <dbReference type="Proteomes" id="UP001151760"/>
    </source>
</evidence>
<evidence type="ECO:0000313" key="1">
    <source>
        <dbReference type="EMBL" id="GJS62092.1"/>
    </source>
</evidence>
<proteinExistence type="predicted"/>
<dbReference type="Proteomes" id="UP001151760">
    <property type="component" value="Unassembled WGS sequence"/>
</dbReference>
<gene>
    <name evidence="1" type="ORF">Tco_0656876</name>
</gene>
<reference evidence="1" key="2">
    <citation type="submission" date="2022-01" db="EMBL/GenBank/DDBJ databases">
        <authorList>
            <person name="Yamashiro T."/>
            <person name="Shiraishi A."/>
            <person name="Satake H."/>
            <person name="Nakayama K."/>
        </authorList>
    </citation>
    <scope>NUCLEOTIDE SEQUENCE</scope>
</reference>
<reference evidence="1" key="1">
    <citation type="journal article" date="2022" name="Int. J. Mol. Sci.">
        <title>Draft Genome of Tanacetum Coccineum: Genomic Comparison of Closely Related Tanacetum-Family Plants.</title>
        <authorList>
            <person name="Yamashiro T."/>
            <person name="Shiraishi A."/>
            <person name="Nakayama K."/>
            <person name="Satake H."/>
        </authorList>
    </citation>
    <scope>NUCLEOTIDE SEQUENCE</scope>
</reference>
<accession>A0ABQ4XAF9</accession>
<evidence type="ECO:0008006" key="3">
    <source>
        <dbReference type="Google" id="ProtNLM"/>
    </source>
</evidence>
<protein>
    <recommendedName>
        <fullName evidence="3">Zinc finger, CCHC-type</fullName>
    </recommendedName>
</protein>
<comment type="caution">
    <text evidence="1">The sequence shown here is derived from an EMBL/GenBank/DDBJ whole genome shotgun (WGS) entry which is preliminary data.</text>
</comment>
<keyword evidence="2" id="KW-1185">Reference proteome</keyword>
<sequence length="234" mass="26053">MKHIFTRVSKESVPCGGELNESKANVVVGHVGPASEDDEQRKEVRNNQLMGHVTFFEEHHRPEFIKGGSFFPKANDASGIRILASNFVYGIGGGIHPDALQSNKLYRLWFLGLVKVVASCPSCFYDEGTLKKKLTGPNFIDWYRNLRIVLSVEDKLPFLEQPIPALPVPSAGQVTPPDVLATHSAWVKASKEIAGLMLINMDPEIQKTLEYLGAFDMLKELKTLHVQQADQELL</sequence>
<name>A0ABQ4XAF9_9ASTR</name>